<keyword evidence="5" id="KW-0687">Ribonucleoprotein</keyword>
<name>A0A6A6G5G9_9PEZI</name>
<accession>A0A6A6G5G9</accession>
<feature type="domain" description="RNase III" evidence="9">
    <location>
        <begin position="131"/>
        <end position="219"/>
    </location>
</feature>
<feature type="region of interest" description="Disordered" evidence="8">
    <location>
        <begin position="72"/>
        <end position="102"/>
    </location>
</feature>
<dbReference type="SMART" id="SM00535">
    <property type="entry name" value="RIBOc"/>
    <property type="match status" value="1"/>
</dbReference>
<evidence type="ECO:0000256" key="6">
    <source>
        <dbReference type="ARBA" id="ARBA00024034"/>
    </source>
</evidence>
<comment type="subcellular location">
    <subcellularLocation>
        <location evidence="1">Mitochondrion</location>
    </subcellularLocation>
</comment>
<dbReference type="PANTHER" id="PTHR11207">
    <property type="entry name" value="RIBONUCLEASE III"/>
    <property type="match status" value="1"/>
</dbReference>
<dbReference type="InterPro" id="IPR036389">
    <property type="entry name" value="RNase_III_sf"/>
</dbReference>
<evidence type="ECO:0000256" key="1">
    <source>
        <dbReference type="ARBA" id="ARBA00004173"/>
    </source>
</evidence>
<dbReference type="Proteomes" id="UP000799538">
    <property type="component" value="Unassembled WGS sequence"/>
</dbReference>
<feature type="compositionally biased region" description="Low complexity" evidence="8">
    <location>
        <begin position="83"/>
        <end position="96"/>
    </location>
</feature>
<evidence type="ECO:0000256" key="4">
    <source>
        <dbReference type="ARBA" id="ARBA00023128"/>
    </source>
</evidence>
<evidence type="ECO:0000256" key="8">
    <source>
        <dbReference type="SAM" id="MobiDB-lite"/>
    </source>
</evidence>
<dbReference type="GO" id="GO:0003725">
    <property type="term" value="F:double-stranded RNA binding"/>
    <property type="evidence" value="ECO:0007669"/>
    <property type="project" value="InterPro"/>
</dbReference>
<gene>
    <name evidence="10" type="ORF">BDZ85DRAFT_266151</name>
</gene>
<dbReference type="InterPro" id="IPR044443">
    <property type="entry name" value="Ribosomal_mL44_DSRM_fung"/>
</dbReference>
<evidence type="ECO:0000256" key="3">
    <source>
        <dbReference type="ARBA" id="ARBA00022980"/>
    </source>
</evidence>
<dbReference type="InterPro" id="IPR044444">
    <property type="entry name" value="Ribosomal_mL44_DSRM_metazoa"/>
</dbReference>
<dbReference type="GO" id="GO:0005739">
    <property type="term" value="C:mitochondrion"/>
    <property type="evidence" value="ECO:0007669"/>
    <property type="project" value="TreeGrafter"/>
</dbReference>
<organism evidence="10 11">
    <name type="scientific">Elsinoe ampelina</name>
    <dbReference type="NCBI Taxonomy" id="302913"/>
    <lineage>
        <taxon>Eukaryota</taxon>
        <taxon>Fungi</taxon>
        <taxon>Dikarya</taxon>
        <taxon>Ascomycota</taxon>
        <taxon>Pezizomycotina</taxon>
        <taxon>Dothideomycetes</taxon>
        <taxon>Dothideomycetidae</taxon>
        <taxon>Myriangiales</taxon>
        <taxon>Elsinoaceae</taxon>
        <taxon>Elsinoe</taxon>
    </lineage>
</organism>
<dbReference type="SUPFAM" id="SSF54768">
    <property type="entry name" value="dsRNA-binding domain-like"/>
    <property type="match status" value="1"/>
</dbReference>
<dbReference type="GO" id="GO:0004525">
    <property type="term" value="F:ribonuclease III activity"/>
    <property type="evidence" value="ECO:0007669"/>
    <property type="project" value="InterPro"/>
</dbReference>
<keyword evidence="2" id="KW-0694">RNA-binding</keyword>
<keyword evidence="3" id="KW-0689">Ribosomal protein</keyword>
<dbReference type="InterPro" id="IPR000999">
    <property type="entry name" value="RNase_III_dom"/>
</dbReference>
<dbReference type="Gene3D" id="1.10.1520.10">
    <property type="entry name" value="Ribonuclease III domain"/>
    <property type="match status" value="1"/>
</dbReference>
<dbReference type="Pfam" id="PF22892">
    <property type="entry name" value="DSRM_MRPL44"/>
    <property type="match status" value="1"/>
</dbReference>
<comment type="similarity">
    <text evidence="6">Belongs to the ribonuclease III family. Mitochondrion-specific ribosomal protein mL44 subfamily.</text>
</comment>
<reference evidence="11" key="1">
    <citation type="journal article" date="2020" name="Stud. Mycol.">
        <title>101 Dothideomycetes genomes: A test case for predicting lifestyles and emergence of pathogens.</title>
        <authorList>
            <person name="Haridas S."/>
            <person name="Albert R."/>
            <person name="Binder M."/>
            <person name="Bloem J."/>
            <person name="LaButti K."/>
            <person name="Salamov A."/>
            <person name="Andreopoulos B."/>
            <person name="Baker S."/>
            <person name="Barry K."/>
            <person name="Bills G."/>
            <person name="Bluhm B."/>
            <person name="Cannon C."/>
            <person name="Castanera R."/>
            <person name="Culley D."/>
            <person name="Daum C."/>
            <person name="Ezra D."/>
            <person name="Gonzalez J."/>
            <person name="Henrissat B."/>
            <person name="Kuo A."/>
            <person name="Liang C."/>
            <person name="Lipzen A."/>
            <person name="Lutzoni F."/>
            <person name="Magnuson J."/>
            <person name="Mondo S."/>
            <person name="Nolan M."/>
            <person name="Ohm R."/>
            <person name="Pangilinan J."/>
            <person name="Park H.-J."/>
            <person name="Ramirez L."/>
            <person name="Alfaro M."/>
            <person name="Sun H."/>
            <person name="Tritt A."/>
            <person name="Yoshinaga Y."/>
            <person name="Zwiers L.-H."/>
            <person name="Turgeon B."/>
            <person name="Goodwin S."/>
            <person name="Spatafora J."/>
            <person name="Crous P."/>
            <person name="Grigoriev I."/>
        </authorList>
    </citation>
    <scope>NUCLEOTIDE SEQUENCE [LARGE SCALE GENOMIC DNA]</scope>
    <source>
        <strain evidence="11">CECT 20119</strain>
    </source>
</reference>
<dbReference type="PANTHER" id="PTHR11207:SF32">
    <property type="entry name" value="LARGE RIBOSOMAL SUBUNIT PROTEIN ML44"/>
    <property type="match status" value="1"/>
</dbReference>
<dbReference type="Gene3D" id="3.30.160.20">
    <property type="match status" value="1"/>
</dbReference>
<evidence type="ECO:0000259" key="9">
    <source>
        <dbReference type="PROSITE" id="PS50142"/>
    </source>
</evidence>
<evidence type="ECO:0000313" key="10">
    <source>
        <dbReference type="EMBL" id="KAF2221021.1"/>
    </source>
</evidence>
<dbReference type="PROSITE" id="PS50142">
    <property type="entry name" value="RNASE_3_2"/>
    <property type="match status" value="1"/>
</dbReference>
<dbReference type="EMBL" id="ML992511">
    <property type="protein sequence ID" value="KAF2221021.1"/>
    <property type="molecule type" value="Genomic_DNA"/>
</dbReference>
<keyword evidence="4" id="KW-0496">Mitochondrion</keyword>
<dbReference type="OrthoDB" id="67027at2759"/>
<evidence type="ECO:0000313" key="11">
    <source>
        <dbReference type="Proteomes" id="UP000799538"/>
    </source>
</evidence>
<dbReference type="GO" id="GO:0003735">
    <property type="term" value="F:structural constituent of ribosome"/>
    <property type="evidence" value="ECO:0007669"/>
    <property type="project" value="TreeGrafter"/>
</dbReference>
<evidence type="ECO:0000256" key="7">
    <source>
        <dbReference type="ARBA" id="ARBA00035187"/>
    </source>
</evidence>
<dbReference type="AlphaFoldDB" id="A0A6A6G5G9"/>
<protein>
    <recommendedName>
        <fullName evidence="7">Large ribosomal subunit protein mL44</fullName>
    </recommendedName>
</protein>
<evidence type="ECO:0000256" key="2">
    <source>
        <dbReference type="ARBA" id="ARBA00022884"/>
    </source>
</evidence>
<evidence type="ECO:0000256" key="5">
    <source>
        <dbReference type="ARBA" id="ARBA00023274"/>
    </source>
</evidence>
<proteinExistence type="inferred from homology"/>
<sequence length="480" mass="53663">MATGSRPHINQTTKHHRGRFKASFRLLLILGTGPSNFLMRRVRFGRWSGAYLPPRNPRTINVTSTAPADATWSSHKSRIARVSTPSSSHRFHTSSSCRREAQTQLPFEEAETEIELKQPRRRHRDLHSAKLGALHARLSLPARFTLSTLARCLTHPSADRQPEHNNASLALLGQELIAYYTAEWLICNYPRLPMPIIYAAQYAYSGDKTLAMLRQEWGVEAADAPGPEVDVGYLQFERVAAGNAMAGDRQHLVKDVIGAAKPQGTGRPREQFHDRRGISSRIVFDDEFGDLKSGVETHESALGLDQDVAQDLKDEVPAERALSGITLEAASAQFIRAVFGALYLYSGATSMQSFHHAHILSRHLPLHKLFYFRDPTRDLKLLCHRKQFEAPVARLISETGRKTRSPVYVVGVYSGRNKLGEDAGSTLNEGRVRAAAQALRSWYLYSPPADQICLPSRQAELERKGEKWKAQMVDSGEIVT</sequence>
<dbReference type="CDD" id="cd19873">
    <property type="entry name" value="DSRM_MRPL3_like"/>
    <property type="match status" value="1"/>
</dbReference>
<keyword evidence="11" id="KW-1185">Reference proteome</keyword>
<dbReference type="SUPFAM" id="SSF69065">
    <property type="entry name" value="RNase III domain-like"/>
    <property type="match status" value="1"/>
</dbReference>
<dbReference type="GO" id="GO:0006396">
    <property type="term" value="P:RNA processing"/>
    <property type="evidence" value="ECO:0007669"/>
    <property type="project" value="InterPro"/>
</dbReference>